<name>A0ABU2C963_9BURK</name>
<dbReference type="Proteomes" id="UP001180487">
    <property type="component" value="Unassembled WGS sequence"/>
</dbReference>
<evidence type="ECO:0000313" key="2">
    <source>
        <dbReference type="EMBL" id="MDR7377874.1"/>
    </source>
</evidence>
<keyword evidence="3" id="KW-1185">Reference proteome</keyword>
<accession>A0ABU2C963</accession>
<evidence type="ECO:0000259" key="1">
    <source>
        <dbReference type="Pfam" id="PF09995"/>
    </source>
</evidence>
<dbReference type="RefSeq" id="WP_310373582.1">
    <property type="nucleotide sequence ID" value="NZ_JAVDXT010000002.1"/>
</dbReference>
<dbReference type="InterPro" id="IPR037473">
    <property type="entry name" value="Lcp-like"/>
</dbReference>
<comment type="caution">
    <text evidence="2">The sequence shown here is derived from an EMBL/GenBank/DDBJ whole genome shotgun (WGS) entry which is preliminary data.</text>
</comment>
<dbReference type="InterPro" id="IPR018713">
    <property type="entry name" value="MPAB/Lcp_cat_dom"/>
</dbReference>
<dbReference type="EMBL" id="JAVDXT010000002">
    <property type="protein sequence ID" value="MDR7377874.1"/>
    <property type="molecule type" value="Genomic_DNA"/>
</dbReference>
<reference evidence="2 3" key="1">
    <citation type="submission" date="2023-07" db="EMBL/GenBank/DDBJ databases">
        <title>Sorghum-associated microbial communities from plants grown in Nebraska, USA.</title>
        <authorList>
            <person name="Schachtman D."/>
        </authorList>
    </citation>
    <scope>NUCLEOTIDE SEQUENCE [LARGE SCALE GENOMIC DNA]</scope>
    <source>
        <strain evidence="2 3">BE313</strain>
    </source>
</reference>
<protein>
    <recommendedName>
        <fullName evidence="1">ER-bound oxygenase mpaB/mpaB'/Rubber oxygenase catalytic domain-containing protein</fullName>
    </recommendedName>
</protein>
<sequence>MHPDTAKPSFQADPLADTTIAGIVGPWPSVPDTASASARTLAQADQWLRIAQVNRLIGQWQSNAQLPGWQAPPDTPPEISAALQSYLQAAQVLPDWAEPAKIQRAEVLFMDFGALSCVLLFCSSLPECYVVPDLAAVLQDTGQLVQRTDYRIRATAAMVFPVMLHGGLTDASGAGVAQVLKVRLIHAMVRHLILRGSPTEAMQADAAPVPALADSSQDMYQALFARGWNTRDDGLPCNQQELAYTLLTFGYVFLRSLRRLGLALPAADEEAYLHAWNVVGHVLGIERSLMADTMAQAEALFTRFQADGQAHPVTPDPRPPLALALMNVMEQVIPWRLVKPFPVLITGYLCGGATMRALGLTGPVAWLSRMAFTLCMALVRGIDTVVRWVVPGFSISRFITRILGYQFMAQLLMDQTRPLKLPQRLLDQVGGVMEQWSDDPKAPRWMNRLEDRMTVRGSWRKSSRAA</sequence>
<organism evidence="2 3">
    <name type="scientific">Rhodoferax ferrireducens</name>
    <dbReference type="NCBI Taxonomy" id="192843"/>
    <lineage>
        <taxon>Bacteria</taxon>
        <taxon>Pseudomonadati</taxon>
        <taxon>Pseudomonadota</taxon>
        <taxon>Betaproteobacteria</taxon>
        <taxon>Burkholderiales</taxon>
        <taxon>Comamonadaceae</taxon>
        <taxon>Rhodoferax</taxon>
    </lineage>
</organism>
<proteinExistence type="predicted"/>
<evidence type="ECO:0000313" key="3">
    <source>
        <dbReference type="Proteomes" id="UP001180487"/>
    </source>
</evidence>
<dbReference type="Pfam" id="PF09995">
    <property type="entry name" value="MPAB_Lcp_cat"/>
    <property type="match status" value="1"/>
</dbReference>
<gene>
    <name evidence="2" type="ORF">J2X19_002553</name>
</gene>
<dbReference type="PANTHER" id="PTHR37539:SF1">
    <property type="entry name" value="ER-BOUND OXYGENASE MPAB_MPAB'_RUBBER OXYGENASE CATALYTIC DOMAIN-CONTAINING PROTEIN"/>
    <property type="match status" value="1"/>
</dbReference>
<dbReference type="PANTHER" id="PTHR37539">
    <property type="entry name" value="SECRETED PROTEIN-RELATED"/>
    <property type="match status" value="1"/>
</dbReference>
<feature type="domain" description="ER-bound oxygenase mpaB/mpaB'/Rubber oxygenase catalytic" evidence="1">
    <location>
        <begin position="131"/>
        <end position="380"/>
    </location>
</feature>